<dbReference type="SUPFAM" id="SSF47473">
    <property type="entry name" value="EF-hand"/>
    <property type="match status" value="1"/>
</dbReference>
<accession>A0AAD2CBT6</accession>
<reference evidence="5" key="1">
    <citation type="submission" date="2023-08" db="EMBL/GenBank/DDBJ databases">
        <authorList>
            <person name="Audoor S."/>
            <person name="Bilcke G."/>
        </authorList>
    </citation>
    <scope>NUCLEOTIDE SEQUENCE</scope>
</reference>
<dbReference type="InterPro" id="IPR026906">
    <property type="entry name" value="LRR_5"/>
</dbReference>
<dbReference type="InterPro" id="IPR000719">
    <property type="entry name" value="Prot_kinase_dom"/>
</dbReference>
<dbReference type="PROSITE" id="PS50222">
    <property type="entry name" value="EF_HAND_2"/>
    <property type="match status" value="1"/>
</dbReference>
<dbReference type="GO" id="GO:0005509">
    <property type="term" value="F:calcium ion binding"/>
    <property type="evidence" value="ECO:0007669"/>
    <property type="project" value="InterPro"/>
</dbReference>
<evidence type="ECO:0000256" key="2">
    <source>
        <dbReference type="SAM" id="MobiDB-lite"/>
    </source>
</evidence>
<dbReference type="Pfam" id="PF00069">
    <property type="entry name" value="Pkinase"/>
    <property type="match status" value="1"/>
</dbReference>
<comment type="caution">
    <text evidence="5">The sequence shown here is derived from an EMBL/GenBank/DDBJ whole genome shotgun (WGS) entry which is preliminary data.</text>
</comment>
<dbReference type="InterPro" id="IPR053139">
    <property type="entry name" value="Surface_bspA-like"/>
</dbReference>
<evidence type="ECO:0000313" key="5">
    <source>
        <dbReference type="EMBL" id="CAJ1926554.1"/>
    </source>
</evidence>
<feature type="compositionally biased region" description="Acidic residues" evidence="2">
    <location>
        <begin position="40"/>
        <end position="52"/>
    </location>
</feature>
<dbReference type="PANTHER" id="PTHR45661:SF3">
    <property type="entry name" value="IG-LIKE DOMAIN-CONTAINING PROTEIN"/>
    <property type="match status" value="1"/>
</dbReference>
<gene>
    <name evidence="5" type="ORF">CYCCA115_LOCUS1227</name>
</gene>
<keyword evidence="6" id="KW-1185">Reference proteome</keyword>
<feature type="compositionally biased region" description="Polar residues" evidence="2">
    <location>
        <begin position="1"/>
        <end position="15"/>
    </location>
</feature>
<organism evidence="5 6">
    <name type="scientific">Cylindrotheca closterium</name>
    <dbReference type="NCBI Taxonomy" id="2856"/>
    <lineage>
        <taxon>Eukaryota</taxon>
        <taxon>Sar</taxon>
        <taxon>Stramenopiles</taxon>
        <taxon>Ochrophyta</taxon>
        <taxon>Bacillariophyta</taxon>
        <taxon>Bacillariophyceae</taxon>
        <taxon>Bacillariophycidae</taxon>
        <taxon>Bacillariales</taxon>
        <taxon>Bacillariaceae</taxon>
        <taxon>Cylindrotheca</taxon>
    </lineage>
</organism>
<proteinExistence type="inferred from homology"/>
<evidence type="ECO:0000256" key="1">
    <source>
        <dbReference type="ARBA" id="ARBA00024334"/>
    </source>
</evidence>
<feature type="region of interest" description="Disordered" evidence="2">
    <location>
        <begin position="1438"/>
        <end position="1472"/>
    </location>
</feature>
<dbReference type="InterPro" id="IPR002048">
    <property type="entry name" value="EF_hand_dom"/>
</dbReference>
<evidence type="ECO:0000259" key="4">
    <source>
        <dbReference type="PROSITE" id="PS50222"/>
    </source>
</evidence>
<dbReference type="Proteomes" id="UP001295423">
    <property type="component" value="Unassembled WGS sequence"/>
</dbReference>
<feature type="region of interest" description="Disordered" evidence="2">
    <location>
        <begin position="1630"/>
        <end position="1653"/>
    </location>
</feature>
<dbReference type="Gene3D" id="3.80.10.10">
    <property type="entry name" value="Ribonuclease Inhibitor"/>
    <property type="match status" value="3"/>
</dbReference>
<feature type="domain" description="EF-hand" evidence="4">
    <location>
        <begin position="755"/>
        <end position="790"/>
    </location>
</feature>
<name>A0AAD2CBT6_9STRA</name>
<evidence type="ECO:0000259" key="3">
    <source>
        <dbReference type="PROSITE" id="PS50011"/>
    </source>
</evidence>
<dbReference type="GO" id="GO:0004672">
    <property type="term" value="F:protein kinase activity"/>
    <property type="evidence" value="ECO:0007669"/>
    <property type="project" value="InterPro"/>
</dbReference>
<feature type="compositionally biased region" description="Basic and acidic residues" evidence="2">
    <location>
        <begin position="16"/>
        <end position="25"/>
    </location>
</feature>
<dbReference type="Pfam" id="PF13306">
    <property type="entry name" value="LRR_5"/>
    <property type="match status" value="3"/>
</dbReference>
<dbReference type="SUPFAM" id="SSF52058">
    <property type="entry name" value="L domain-like"/>
    <property type="match status" value="1"/>
</dbReference>
<protein>
    <submittedName>
        <fullName evidence="5">Uncharacterized protein</fullName>
    </submittedName>
</protein>
<feature type="domain" description="Protein kinase" evidence="3">
    <location>
        <begin position="769"/>
        <end position="1132"/>
    </location>
</feature>
<dbReference type="InterPro" id="IPR011992">
    <property type="entry name" value="EF-hand-dom_pair"/>
</dbReference>
<dbReference type="EMBL" id="CAKOGP040000003">
    <property type="protein sequence ID" value="CAJ1926554.1"/>
    <property type="molecule type" value="Genomic_DNA"/>
</dbReference>
<dbReference type="PANTHER" id="PTHR45661">
    <property type="entry name" value="SURFACE ANTIGEN"/>
    <property type="match status" value="1"/>
</dbReference>
<dbReference type="Gene3D" id="1.10.510.10">
    <property type="entry name" value="Transferase(Phosphotransferase) domain 1"/>
    <property type="match status" value="1"/>
</dbReference>
<comment type="similarity">
    <text evidence="1">Belongs to the protein kinase superfamily. Ser/Thr protein kinase family. CDPK subfamily.</text>
</comment>
<evidence type="ECO:0000313" key="6">
    <source>
        <dbReference type="Proteomes" id="UP001295423"/>
    </source>
</evidence>
<dbReference type="SUPFAM" id="SSF56112">
    <property type="entry name" value="Protein kinase-like (PK-like)"/>
    <property type="match status" value="1"/>
</dbReference>
<dbReference type="GO" id="GO:0005524">
    <property type="term" value="F:ATP binding"/>
    <property type="evidence" value="ECO:0007669"/>
    <property type="project" value="InterPro"/>
</dbReference>
<dbReference type="InterPro" id="IPR032675">
    <property type="entry name" value="LRR_dom_sf"/>
</dbReference>
<dbReference type="SMART" id="SM00220">
    <property type="entry name" value="S_TKc"/>
    <property type="match status" value="1"/>
</dbReference>
<dbReference type="Gene3D" id="1.10.238.10">
    <property type="entry name" value="EF-hand"/>
    <property type="match status" value="1"/>
</dbReference>
<dbReference type="PROSITE" id="PS50011">
    <property type="entry name" value="PROTEIN_KINASE_DOM"/>
    <property type="match status" value="1"/>
</dbReference>
<sequence length="1670" mass="186668">MDDTTQEVQEMTSKGNQDHDESTIKEEEESSSSSSSSESYESEEESEESEESSSERDDESPNKDDEQEIDEFVEFVYRSEDQEITETIKQTMTKLIVRGPNVKTIGKEAFRECEKLREIDFTEATALETIGEQAFAYCPSLLAFKCPSNVTTIGESAFDRSEKLKEIDFTEATALETIGVGSFFKCASLLAFKCPSNVNTIGAWAFGECENLKEIDITEATAALETIGNNAFSDCPSLYFEFVYEREDQDIPLAIKQTMTKLIVRGPNVKTIKEKAFENCEKLREIDFTEATSLETIGEQAFSACPSLLAFKCPSNLKTIELAAFASCQNLKEIDFTKATALEKIGDAAFAHCPSLAGSFKCPSNVKTIGTFAFADCEKLKETDFTEAAALENIGIGAFNNCLSLEFVYESEDQVIPETIKQTMTKLIVRGPHVNTIGQEAFSGCEKLKEIDFTEATALKTIGVRAFAYCPSLLAFKCPSHVKTIGLYAFVGCQNLKKIDSTESTALEKIGFSAFFSCPSLEKVYLAPNVTVVEKDVLKECPNLKCLKIPSVNPAIRIRLYTQLGKDQKHLINWDATVNVYASNPIKSSELLENSGEEALILQQVRANYIGSIVDGSRRLLSISERNGWLQFLANNVGDGNNDPDMSKLIYHLKTTEDIGKVRQLAETKDQSERVAKSVASKHIQAVFQARLFFLGRYDIARGPPIHQSATCVVVKATDAKMRDYFEKKYEPYEGKEVDKKLFKEILSMIELIPHDKENINHLFQRADVEKDKKISKEEFVNFCLAEIGGTVVLKFMRNKDQFRREVDSRKDNKLDSKYVVGSIRSHDEESDANLVQSLKDSILQEDGNGTSSFLKKDGAKAEDYCNVLVMPYGDRNLDTIFRSERLDILTIQTLAKEIGEAVAHIHEKGLIHGDLKMLNVVRINGHMVLIDMDASAKIGEDFAGEKYSSGVIPPEMIYQLANHKEKEQYISYFQDQNEEEQQKRAPKFSRIPTIQGYAVKSFLGHDETTTFEDRQTGNMVPKTKRMVTSKGNLPMFELVGADKSFDVWSFGVLLYTMCSKEPLFRVNTDDDITDGNSMRELFHWGQDDVEVDSILENSIQDDAAKKLLKQILKRNPKDRPPMKKILLDPFFTGKTTDELTEVVKEEFRKTQSLVLENRQIMQHGFSKIHESLKLVLSHQKAANNLLKGIFQGKNNSQPKYLIILPAFEQDNQEKRFSRFLSTMKETVKVKTKARLCFICPVSLQPVLGKDGKAIGYDIELAKDWVKKYGPAILIGLKIVQVGLAVGRGFGLPLPSLSGAEEGLKETSNLFSEMQGLLVEGIGGDAEEDGLADMMLEKFTDRIDSAASADGPGAMKKNHQDRIQKSYEGIGTLIKDEKFERCGLVQAISSNGKEYEYVHPAVEPLFEKFGSKCFEKSMEEREKENAILAAKAFSEKKKHAEKGSAATGGNGTTKRGTLASSVAAPQPGSGSPIKLMIEHHKGEVEMTADNGEIRAKSAISSSNADNVFIARLEDKLTKLEGKIDSTNVLKLQGIPEGSNRVVHKGWLRIRSRWPPYLWKERYVVVYKDGSITHYPNAGSSFSFVNWKYMEDGATMELRSAKEKVIATAKLSTRCSSKVAEWLQGNNWKFNNERSTTTTTTNSKNRKARIGPTGNVTNIDPLLADTYEYTD</sequence>
<feature type="compositionally biased region" description="Basic and acidic residues" evidence="2">
    <location>
        <begin position="53"/>
        <end position="64"/>
    </location>
</feature>
<dbReference type="InterPro" id="IPR011009">
    <property type="entry name" value="Kinase-like_dom_sf"/>
</dbReference>
<feature type="region of interest" description="Disordered" evidence="2">
    <location>
        <begin position="1"/>
        <end position="68"/>
    </location>
</feature>